<evidence type="ECO:0000313" key="3">
    <source>
        <dbReference type="EMBL" id="HIV61715.1"/>
    </source>
</evidence>
<reference evidence="3" key="2">
    <citation type="submission" date="2021-04" db="EMBL/GenBank/DDBJ databases">
        <authorList>
            <person name="Gilroy R."/>
        </authorList>
    </citation>
    <scope>NUCLEOTIDE SEQUENCE</scope>
    <source>
        <strain evidence="3">CHK193-4272</strain>
    </source>
</reference>
<dbReference type="Proteomes" id="UP000886808">
    <property type="component" value="Unassembled WGS sequence"/>
</dbReference>
<feature type="domain" description="ACT" evidence="2">
    <location>
        <begin position="71"/>
        <end position="146"/>
    </location>
</feature>
<dbReference type="InterPro" id="IPR045865">
    <property type="entry name" value="ACT-like_dom_sf"/>
</dbReference>
<gene>
    <name evidence="3" type="ORF">H9746_02545</name>
</gene>
<dbReference type="PIRSF" id="PIRSF025624">
    <property type="entry name" value="ACT_PheB"/>
    <property type="match status" value="1"/>
</dbReference>
<evidence type="ECO:0000259" key="2">
    <source>
        <dbReference type="PROSITE" id="PS51671"/>
    </source>
</evidence>
<dbReference type="PROSITE" id="PS51671">
    <property type="entry name" value="ACT"/>
    <property type="match status" value="1"/>
</dbReference>
<evidence type="ECO:0000313" key="4">
    <source>
        <dbReference type="Proteomes" id="UP000886808"/>
    </source>
</evidence>
<name>A0A9D1PHF7_9FIRM</name>
<protein>
    <recommendedName>
        <fullName evidence="1">UPF0735 ACT domain-containing protein H9746_02545</fullName>
    </recommendedName>
</protein>
<evidence type="ECO:0000256" key="1">
    <source>
        <dbReference type="HAMAP-Rule" id="MF_00707"/>
    </source>
</evidence>
<proteinExistence type="inferred from homology"/>
<dbReference type="InterPro" id="IPR008310">
    <property type="entry name" value="UPF0735_ACT_dom-cont"/>
</dbReference>
<dbReference type="InterPro" id="IPR002912">
    <property type="entry name" value="ACT_dom"/>
</dbReference>
<dbReference type="SUPFAM" id="SSF55021">
    <property type="entry name" value="ACT-like"/>
    <property type="match status" value="1"/>
</dbReference>
<accession>A0A9D1PHF7</accession>
<dbReference type="NCBIfam" id="NF003361">
    <property type="entry name" value="PRK04435.1"/>
    <property type="match status" value="1"/>
</dbReference>
<reference evidence="3" key="1">
    <citation type="journal article" date="2021" name="PeerJ">
        <title>Extensive microbial diversity within the chicken gut microbiome revealed by metagenomics and culture.</title>
        <authorList>
            <person name="Gilroy R."/>
            <person name="Ravi A."/>
            <person name="Getino M."/>
            <person name="Pursley I."/>
            <person name="Horton D.L."/>
            <person name="Alikhan N.F."/>
            <person name="Baker D."/>
            <person name="Gharbi K."/>
            <person name="Hall N."/>
            <person name="Watson M."/>
            <person name="Adriaenssens E.M."/>
            <person name="Foster-Nyarko E."/>
            <person name="Jarju S."/>
            <person name="Secka A."/>
            <person name="Antonio M."/>
            <person name="Oren A."/>
            <person name="Chaudhuri R.R."/>
            <person name="La Ragione R."/>
            <person name="Hildebrand F."/>
            <person name="Pallen M.J."/>
        </authorList>
    </citation>
    <scope>NUCLEOTIDE SEQUENCE</scope>
    <source>
        <strain evidence="3">CHK193-4272</strain>
    </source>
</reference>
<dbReference type="EMBL" id="DXIE01000018">
    <property type="protein sequence ID" value="HIV61715.1"/>
    <property type="molecule type" value="Genomic_DNA"/>
</dbReference>
<comment type="similarity">
    <text evidence="1">Belongs to the UPF0735 family.</text>
</comment>
<sequence>MDTDTKYYLVERTLLPEVFRKVVKANAALHTGRVKTASEAAQSVGLSRSAYYKYKDGIRPFYEAAHNRTINFHLMLIDRPGVLSNILGLFARVGANVLTINQSIPIGGQAAVTIAARTAEMKCTVESLMERAQALDGVLRVVILASE</sequence>
<dbReference type="Gene3D" id="3.30.70.260">
    <property type="match status" value="1"/>
</dbReference>
<dbReference type="Pfam" id="PF01842">
    <property type="entry name" value="ACT"/>
    <property type="match status" value="1"/>
</dbReference>
<dbReference type="HAMAP" id="MF_00707">
    <property type="entry name" value="UPF0735"/>
    <property type="match status" value="1"/>
</dbReference>
<dbReference type="AlphaFoldDB" id="A0A9D1PHF7"/>
<organism evidence="3 4">
    <name type="scientific">Candidatus Butyricicoccus avistercoris</name>
    <dbReference type="NCBI Taxonomy" id="2838518"/>
    <lineage>
        <taxon>Bacteria</taxon>
        <taxon>Bacillati</taxon>
        <taxon>Bacillota</taxon>
        <taxon>Clostridia</taxon>
        <taxon>Eubacteriales</taxon>
        <taxon>Butyricicoccaceae</taxon>
        <taxon>Butyricicoccus</taxon>
    </lineage>
</organism>
<comment type="caution">
    <text evidence="3">The sequence shown here is derived from an EMBL/GenBank/DDBJ whole genome shotgun (WGS) entry which is preliminary data.</text>
</comment>